<accession>A0A1I8PWB8</accession>
<protein>
    <submittedName>
        <fullName evidence="1">Uncharacterized protein</fullName>
    </submittedName>
</protein>
<organism evidence="1 2">
    <name type="scientific">Stomoxys calcitrans</name>
    <name type="common">Stable fly</name>
    <name type="synonym">Conops calcitrans</name>
    <dbReference type="NCBI Taxonomy" id="35570"/>
    <lineage>
        <taxon>Eukaryota</taxon>
        <taxon>Metazoa</taxon>
        <taxon>Ecdysozoa</taxon>
        <taxon>Arthropoda</taxon>
        <taxon>Hexapoda</taxon>
        <taxon>Insecta</taxon>
        <taxon>Pterygota</taxon>
        <taxon>Neoptera</taxon>
        <taxon>Endopterygota</taxon>
        <taxon>Diptera</taxon>
        <taxon>Brachycera</taxon>
        <taxon>Muscomorpha</taxon>
        <taxon>Muscoidea</taxon>
        <taxon>Muscidae</taxon>
        <taxon>Stomoxys</taxon>
    </lineage>
</organism>
<proteinExistence type="predicted"/>
<keyword evidence="2" id="KW-1185">Reference proteome</keyword>
<evidence type="ECO:0000313" key="1">
    <source>
        <dbReference type="EnsemblMetazoa" id="SCAU011725-PA"/>
    </source>
</evidence>
<sequence length="24" mass="2688">MVTSTLLNIRPTRMASSPMLQLIN</sequence>
<dbReference type="VEuPathDB" id="VectorBase:SCAU011725"/>
<name>A0A1I8PWB8_STOCA</name>
<dbReference type="AlphaFoldDB" id="A0A1I8PWB8"/>
<dbReference type="Proteomes" id="UP000095300">
    <property type="component" value="Unassembled WGS sequence"/>
</dbReference>
<reference evidence="1" key="1">
    <citation type="submission" date="2020-05" db="UniProtKB">
        <authorList>
            <consortium name="EnsemblMetazoa"/>
        </authorList>
    </citation>
    <scope>IDENTIFICATION</scope>
    <source>
        <strain evidence="1">USDA</strain>
    </source>
</reference>
<evidence type="ECO:0000313" key="2">
    <source>
        <dbReference type="Proteomes" id="UP000095300"/>
    </source>
</evidence>
<dbReference type="EnsemblMetazoa" id="SCAU011725-RA">
    <property type="protein sequence ID" value="SCAU011725-PA"/>
    <property type="gene ID" value="SCAU011725"/>
</dbReference>